<dbReference type="PANTHER" id="PTHR35004:SF8">
    <property type="entry name" value="TRANSPOSASE RV3428C-RELATED"/>
    <property type="match status" value="1"/>
</dbReference>
<dbReference type="InterPro" id="IPR054353">
    <property type="entry name" value="IstA-like_C"/>
</dbReference>
<name>A0A0H3M9K1_MYCBP</name>
<dbReference type="Proteomes" id="UP000001472">
    <property type="component" value="Chromosome"/>
</dbReference>
<dbReference type="PANTHER" id="PTHR35004">
    <property type="entry name" value="TRANSPOSASE RV3428C-RELATED"/>
    <property type="match status" value="1"/>
</dbReference>
<protein>
    <submittedName>
        <fullName evidence="2">Transposase</fullName>
    </submittedName>
</protein>
<dbReference type="AlphaFoldDB" id="A0A0H3M9K1"/>
<gene>
    <name evidence="2" type="ordered locus">BCG_3695</name>
</gene>
<dbReference type="Pfam" id="PF22483">
    <property type="entry name" value="Mu-transpos_C_2"/>
    <property type="match status" value="1"/>
</dbReference>
<dbReference type="EMBL" id="AM408590">
    <property type="protein sequence ID" value="CAL73684.1"/>
    <property type="molecule type" value="Genomic_DNA"/>
</dbReference>
<evidence type="ECO:0000259" key="1">
    <source>
        <dbReference type="Pfam" id="PF22483"/>
    </source>
</evidence>
<evidence type="ECO:0000313" key="3">
    <source>
        <dbReference type="Proteomes" id="UP000001472"/>
    </source>
</evidence>
<dbReference type="HOGENOM" id="CLU_1784736_0_0_11"/>
<evidence type="ECO:0000313" key="2">
    <source>
        <dbReference type="EMBL" id="CAL73684.1"/>
    </source>
</evidence>
<organism evidence="2 3">
    <name type="scientific">Mycobacterium bovis (strain BCG / Pasteur 1173P2)</name>
    <dbReference type="NCBI Taxonomy" id="410289"/>
    <lineage>
        <taxon>Bacteria</taxon>
        <taxon>Bacillati</taxon>
        <taxon>Actinomycetota</taxon>
        <taxon>Actinomycetes</taxon>
        <taxon>Mycobacteriales</taxon>
        <taxon>Mycobacteriaceae</taxon>
        <taxon>Mycobacterium</taxon>
        <taxon>Mycobacterium tuberculosis complex</taxon>
    </lineage>
</organism>
<proteinExistence type="predicted"/>
<reference evidence="2 3" key="1">
    <citation type="journal article" date="2007" name="Proc. Natl. Acad. Sci. U.S.A.">
        <title>Genome plasticity of BCG and impact on vaccine efficacy.</title>
        <authorList>
            <person name="Brosch R."/>
            <person name="Gordon S.V."/>
            <person name="Garnier T."/>
            <person name="Eiglmeier K."/>
            <person name="Frigui W."/>
            <person name="Valenti P."/>
            <person name="Dos Santos S."/>
            <person name="Duthoy S."/>
            <person name="Lacroix C."/>
            <person name="Garcia-Pelayo C."/>
            <person name="Inwald J.K."/>
            <person name="Golby P."/>
            <person name="Garcia J.N."/>
            <person name="Hewinson R.G."/>
            <person name="Behr M.A."/>
            <person name="Quail M.A."/>
            <person name="Churcher C."/>
            <person name="Barrell B.G."/>
            <person name="Parkhill J."/>
            <person name="Cole S.T."/>
        </authorList>
    </citation>
    <scope>NUCLEOTIDE SEQUENCE [LARGE SCALE GENOMIC DNA]</scope>
    <source>
        <strain evidence="3">BCG / Pasteur 1173P2</strain>
    </source>
</reference>
<feature type="domain" description="Transposase for insertion sequence element IS21-like C-terminal" evidence="1">
    <location>
        <begin position="49"/>
        <end position="121"/>
    </location>
</feature>
<sequence>MPGRVFASPADFNTQLQAWLVRANHRQHRVLGCRPADRIEADTAAMLTLPPVGPSIGWRTSTRLPRDHYVRLDGNDYSVHPVAIGRRIEITADLSRVRVWCGGTLVADHDRIWAKHQTISDPEHVVAAKLLRRKRFDIVGPPHHVEVEQRLLTTYDTVLGLDGPVA</sequence>
<accession>A0A0H3M9K1</accession>
<dbReference type="KEGG" id="mbb:BCG_3695"/>